<dbReference type="Proteomes" id="UP001055072">
    <property type="component" value="Unassembled WGS sequence"/>
</dbReference>
<accession>A0ACB8TP20</accession>
<name>A0ACB8TP20_9APHY</name>
<reference evidence="1" key="1">
    <citation type="journal article" date="2021" name="Environ. Microbiol.">
        <title>Gene family expansions and transcriptome signatures uncover fungal adaptations to wood decay.</title>
        <authorList>
            <person name="Hage H."/>
            <person name="Miyauchi S."/>
            <person name="Viragh M."/>
            <person name="Drula E."/>
            <person name="Min B."/>
            <person name="Chaduli D."/>
            <person name="Navarro D."/>
            <person name="Favel A."/>
            <person name="Norest M."/>
            <person name="Lesage-Meessen L."/>
            <person name="Balint B."/>
            <person name="Merenyi Z."/>
            <person name="de Eugenio L."/>
            <person name="Morin E."/>
            <person name="Martinez A.T."/>
            <person name="Baldrian P."/>
            <person name="Stursova M."/>
            <person name="Martinez M.J."/>
            <person name="Novotny C."/>
            <person name="Magnuson J.K."/>
            <person name="Spatafora J.W."/>
            <person name="Maurice S."/>
            <person name="Pangilinan J."/>
            <person name="Andreopoulos W."/>
            <person name="LaButti K."/>
            <person name="Hundley H."/>
            <person name="Na H."/>
            <person name="Kuo A."/>
            <person name="Barry K."/>
            <person name="Lipzen A."/>
            <person name="Henrissat B."/>
            <person name="Riley R."/>
            <person name="Ahrendt S."/>
            <person name="Nagy L.G."/>
            <person name="Grigoriev I.V."/>
            <person name="Martin F."/>
            <person name="Rosso M.N."/>
        </authorList>
    </citation>
    <scope>NUCLEOTIDE SEQUENCE</scope>
    <source>
        <strain evidence="1">CBS 384.51</strain>
    </source>
</reference>
<gene>
    <name evidence="1" type="ORF">BDY19DRAFT_976249</name>
</gene>
<proteinExistence type="predicted"/>
<evidence type="ECO:0000313" key="1">
    <source>
        <dbReference type="EMBL" id="KAI0083717.1"/>
    </source>
</evidence>
<organism evidence="1 2">
    <name type="scientific">Irpex rosettiformis</name>
    <dbReference type="NCBI Taxonomy" id="378272"/>
    <lineage>
        <taxon>Eukaryota</taxon>
        <taxon>Fungi</taxon>
        <taxon>Dikarya</taxon>
        <taxon>Basidiomycota</taxon>
        <taxon>Agaricomycotina</taxon>
        <taxon>Agaricomycetes</taxon>
        <taxon>Polyporales</taxon>
        <taxon>Irpicaceae</taxon>
        <taxon>Irpex</taxon>
    </lineage>
</organism>
<sequence>MRKDSGCRESRKTYRSCSTSRFLAQQATIGRLVQHDTFGNSVSGIWQLYTATNETPFLRLMKNLLVHPLESQPACLDLHKIETICSFRRHLRIEVLLGKRRLLVQCIYCPISKAEKTPRNFMLLGLTGSWHVFIGMYITDWKIYMSCNLRRYTRRLYIRCS</sequence>
<evidence type="ECO:0000313" key="2">
    <source>
        <dbReference type="Proteomes" id="UP001055072"/>
    </source>
</evidence>
<protein>
    <submittedName>
        <fullName evidence="1">Uncharacterized protein</fullName>
    </submittedName>
</protein>
<keyword evidence="2" id="KW-1185">Reference proteome</keyword>
<comment type="caution">
    <text evidence="1">The sequence shown here is derived from an EMBL/GenBank/DDBJ whole genome shotgun (WGS) entry which is preliminary data.</text>
</comment>
<dbReference type="EMBL" id="MU274955">
    <property type="protein sequence ID" value="KAI0083717.1"/>
    <property type="molecule type" value="Genomic_DNA"/>
</dbReference>